<protein>
    <recommendedName>
        <fullName evidence="4">Thiol-disulfide oxidoreductase</fullName>
    </recommendedName>
</protein>
<gene>
    <name evidence="2" type="ORF">ABR82_00150</name>
</gene>
<evidence type="ECO:0000313" key="3">
    <source>
        <dbReference type="Proteomes" id="UP000051269"/>
    </source>
</evidence>
<evidence type="ECO:0000313" key="2">
    <source>
        <dbReference type="EMBL" id="KRO62523.1"/>
    </source>
</evidence>
<dbReference type="EMBL" id="LIBO01000064">
    <property type="protein sequence ID" value="KRO62523.1"/>
    <property type="molecule type" value="Genomic_DNA"/>
</dbReference>
<evidence type="ECO:0008006" key="4">
    <source>
        <dbReference type="Google" id="ProtNLM"/>
    </source>
</evidence>
<keyword evidence="1" id="KW-0472">Membrane</keyword>
<sequence length="128" mass="14547">MARVTLFYDADCGFCQSSVEWMLRQARPGTFDPVAYQDDEGMRKFPMVDRTLADKGIQALGEDGQVRSKARASGYCLTFMPRWAWAGHFILFPLFLPFASIGYAIVAANRQRISRWMGRTSCRIPPRA</sequence>
<reference evidence="2 3" key="1">
    <citation type="submission" date="2015-10" db="EMBL/GenBank/DDBJ databases">
        <title>Metagenome-Assembled Genomes uncover a global brackish microbiome.</title>
        <authorList>
            <person name="Hugerth L.W."/>
            <person name="Larsson J."/>
            <person name="Alneberg J."/>
            <person name="Lindh M.V."/>
            <person name="Legrand C."/>
            <person name="Pinhassi J."/>
            <person name="Andersson A.F."/>
        </authorList>
    </citation>
    <scope>NUCLEOTIDE SEQUENCE [LARGE SCALE GENOMIC DNA]</scope>
    <source>
        <strain evidence="2">BACL18 MAG-120507-bin52</strain>
    </source>
</reference>
<keyword evidence="1" id="KW-1133">Transmembrane helix</keyword>
<accession>A0A0R2RN79</accession>
<dbReference type="AlphaFoldDB" id="A0A0R2RN79"/>
<feature type="transmembrane region" description="Helical" evidence="1">
    <location>
        <begin position="83"/>
        <end position="106"/>
    </location>
</feature>
<dbReference type="GO" id="GO:0015035">
    <property type="term" value="F:protein-disulfide reductase activity"/>
    <property type="evidence" value="ECO:0007669"/>
    <property type="project" value="InterPro"/>
</dbReference>
<dbReference type="Pfam" id="PF04134">
    <property type="entry name" value="DCC1-like"/>
    <property type="match status" value="1"/>
</dbReference>
<proteinExistence type="predicted"/>
<name>A0A0R2RN79_9BACT</name>
<dbReference type="InterPro" id="IPR007263">
    <property type="entry name" value="DCC1-like"/>
</dbReference>
<evidence type="ECO:0000256" key="1">
    <source>
        <dbReference type="SAM" id="Phobius"/>
    </source>
</evidence>
<dbReference type="Proteomes" id="UP000051269">
    <property type="component" value="Unassembled WGS sequence"/>
</dbReference>
<organism evidence="2 3">
    <name type="scientific">Verrucomicrobia subdivision 6 bacterium BACL9 MAG-120507-bin52</name>
    <dbReference type="NCBI Taxonomy" id="1655590"/>
    <lineage>
        <taxon>Bacteria</taxon>
        <taxon>Pseudomonadati</taxon>
        <taxon>Verrucomicrobiota</taxon>
        <taxon>Verrucomicrobiia</taxon>
        <taxon>Verrucomicrobiales</taxon>
        <taxon>Verrucomicrobia subdivision 6</taxon>
    </lineage>
</organism>
<comment type="caution">
    <text evidence="2">The sequence shown here is derived from an EMBL/GenBank/DDBJ whole genome shotgun (WGS) entry which is preliminary data.</text>
</comment>
<keyword evidence="1" id="KW-0812">Transmembrane</keyword>